<dbReference type="AlphaFoldDB" id="A0A1K1RIC3"/>
<dbReference type="Proteomes" id="UP000182248">
    <property type="component" value="Unassembled WGS sequence"/>
</dbReference>
<organism evidence="3 4">
    <name type="scientific">Sinomicrobium oceani</name>
    <dbReference type="NCBI Taxonomy" id="1150368"/>
    <lineage>
        <taxon>Bacteria</taxon>
        <taxon>Pseudomonadati</taxon>
        <taxon>Bacteroidota</taxon>
        <taxon>Flavobacteriia</taxon>
        <taxon>Flavobacteriales</taxon>
        <taxon>Flavobacteriaceae</taxon>
        <taxon>Sinomicrobium</taxon>
    </lineage>
</organism>
<keyword evidence="4" id="KW-1185">Reference proteome</keyword>
<protein>
    <submittedName>
        <fullName evidence="3">Acetyl esterase/lipase</fullName>
    </submittedName>
</protein>
<proteinExistence type="predicted"/>
<name>A0A1K1RIC3_9FLAO</name>
<evidence type="ECO:0000259" key="2">
    <source>
        <dbReference type="Pfam" id="PF20434"/>
    </source>
</evidence>
<dbReference type="PANTHER" id="PTHR48081">
    <property type="entry name" value="AB HYDROLASE SUPERFAMILY PROTEIN C4A8.06C"/>
    <property type="match status" value="1"/>
</dbReference>
<evidence type="ECO:0000313" key="3">
    <source>
        <dbReference type="EMBL" id="SFW71689.1"/>
    </source>
</evidence>
<reference evidence="3 4" key="1">
    <citation type="submission" date="2016-11" db="EMBL/GenBank/DDBJ databases">
        <authorList>
            <person name="Jaros S."/>
            <person name="Januszkiewicz K."/>
            <person name="Wedrychowicz H."/>
        </authorList>
    </citation>
    <scope>NUCLEOTIDE SEQUENCE [LARGE SCALE GENOMIC DNA]</scope>
    <source>
        <strain evidence="3 4">CGMCC 1.12145</strain>
    </source>
</reference>
<dbReference type="STRING" id="1150368.SAMN02927921_03586"/>
<evidence type="ECO:0000256" key="1">
    <source>
        <dbReference type="ARBA" id="ARBA00022801"/>
    </source>
</evidence>
<sequence>MYRSASLTAFDVYLRVKPEIMKTHYILFSLFSTMILYGQETVIPVWNSGIPGAIDNSEYHQQEISKGNDQSSRISKVTDPVIEVFLPPEDLANGTAVLVCPGGGYAMLAIGHEGRDVAKWFNNMGVAAFVLQYRLPSDAIMEDKSIGPLQDAQEAMRILRRNSGKWHIDPGKIGVMGFSAGGHLASTASTHYMDRVYADDGTTARPDFSILIYPVISMDTEITHIGSRNNLIGEHPSAELAKRFSNELQITGETPPAFLVHSSDDTAVPVENSIRYYLGLKNHKVPAEMHVYTNGGHGYGMGRSQNTESSWPGALERWMKMNGWL</sequence>
<dbReference type="SUPFAM" id="SSF53474">
    <property type="entry name" value="alpha/beta-Hydrolases"/>
    <property type="match status" value="1"/>
</dbReference>
<dbReference type="EMBL" id="FPJE01000026">
    <property type="protein sequence ID" value="SFW71689.1"/>
    <property type="molecule type" value="Genomic_DNA"/>
</dbReference>
<dbReference type="Gene3D" id="3.40.50.1820">
    <property type="entry name" value="alpha/beta hydrolase"/>
    <property type="match status" value="1"/>
</dbReference>
<dbReference type="Pfam" id="PF20434">
    <property type="entry name" value="BD-FAE"/>
    <property type="match status" value="1"/>
</dbReference>
<dbReference type="InterPro" id="IPR029058">
    <property type="entry name" value="AB_hydrolase_fold"/>
</dbReference>
<dbReference type="GO" id="GO:0016787">
    <property type="term" value="F:hydrolase activity"/>
    <property type="evidence" value="ECO:0007669"/>
    <property type="project" value="UniProtKB-KW"/>
</dbReference>
<dbReference type="InterPro" id="IPR050300">
    <property type="entry name" value="GDXG_lipolytic_enzyme"/>
</dbReference>
<dbReference type="PANTHER" id="PTHR48081:SF6">
    <property type="entry name" value="PEPTIDASE S9 PROLYL OLIGOPEPTIDASE CATALYTIC DOMAIN-CONTAINING PROTEIN"/>
    <property type="match status" value="1"/>
</dbReference>
<dbReference type="InterPro" id="IPR049492">
    <property type="entry name" value="BD-FAE-like_dom"/>
</dbReference>
<gene>
    <name evidence="3" type="ORF">SAMN02927921_03586</name>
</gene>
<accession>A0A1K1RIC3</accession>
<evidence type="ECO:0000313" key="4">
    <source>
        <dbReference type="Proteomes" id="UP000182248"/>
    </source>
</evidence>
<keyword evidence="1" id="KW-0378">Hydrolase</keyword>
<feature type="domain" description="BD-FAE-like" evidence="2">
    <location>
        <begin position="83"/>
        <end position="275"/>
    </location>
</feature>